<dbReference type="EMBL" id="MCFH01000041">
    <property type="protein sequence ID" value="ORX45170.1"/>
    <property type="molecule type" value="Genomic_DNA"/>
</dbReference>
<sequence>LYEEQPDLHEIEFEANNISLIGSFVSEENVINKNFISINELVESENNSGITFDKFTTKIVFSILSIDRDGTIIQKDDKFLIGTYFGNLKFNFGSSKLSSNTLIVIVDLIRLKLLQLSKLLPIKKKNNNTLYNSDVSLSSSSCDSSYGQLSNYSNSQLKKNNLYYSTPELYVNKNQATKEKCLQNMISSSMSVNTNSSNYLESAYESLDNCNEKQKIDIFSYYMFIFDLKINTISFSILNPEDECGFQSDIKKINFHYNNNCYIMNNNTSNKKLIIKTDNNIKNQFSFNVKEIDLYYLDTIKYLKKGIVMHNFLKINDILISIVDVNTSNLLINDNISSISSFSNTESMESVSKIKLINDNAYFNKINFNIKKIRMYFSLNVFFSLLSTGNSILKKIIKPFMNSLERSVSQSMEYDIDSKVSDSILN</sequence>
<feature type="non-terminal residue" evidence="1">
    <location>
        <position position="1"/>
    </location>
</feature>
<comment type="caution">
    <text evidence="1">The sequence shown here is derived from an EMBL/GenBank/DDBJ whole genome shotgun (WGS) entry which is preliminary data.</text>
</comment>
<reference evidence="1 2" key="1">
    <citation type="submission" date="2016-08" db="EMBL/GenBank/DDBJ databases">
        <title>Genomes of anaerobic fungi encode conserved fungal cellulosomes for biomass hydrolysis.</title>
        <authorList>
            <consortium name="DOE Joint Genome Institute"/>
            <person name="Haitjema C.H."/>
            <person name="Gilmore S.P."/>
            <person name="Henske J.K."/>
            <person name="Solomon K.V."/>
            <person name="De Groot R."/>
            <person name="Kuo A."/>
            <person name="Mondo S.J."/>
            <person name="Salamov A.A."/>
            <person name="Labutti K."/>
            <person name="Zhao Z."/>
            <person name="Chiniquy J."/>
            <person name="Barry K."/>
            <person name="Brewer H.M."/>
            <person name="Purvine S.O."/>
            <person name="Wright A.T."/>
            <person name="Boxma B."/>
            <person name="Van Alen T."/>
            <person name="Hackstein J.H."/>
            <person name="Baker S.E."/>
            <person name="Grigoriev I.V."/>
            <person name="O'Malley M.A."/>
        </authorList>
    </citation>
    <scope>NUCLEOTIDE SEQUENCE [LARGE SCALE GENOMIC DNA]</scope>
    <source>
        <strain evidence="2">finn</strain>
    </source>
</reference>
<accession>A0A1Y1V1N3</accession>
<reference evidence="1 2" key="2">
    <citation type="submission" date="2016-08" db="EMBL/GenBank/DDBJ databases">
        <title>Pervasive Adenine N6-methylation of Active Genes in Fungi.</title>
        <authorList>
            <consortium name="DOE Joint Genome Institute"/>
            <person name="Mondo S.J."/>
            <person name="Dannebaum R.O."/>
            <person name="Kuo R.C."/>
            <person name="Labutti K."/>
            <person name="Haridas S."/>
            <person name="Kuo A."/>
            <person name="Salamov A."/>
            <person name="Ahrendt S.R."/>
            <person name="Lipzen A."/>
            <person name="Sullivan W."/>
            <person name="Andreopoulos W.B."/>
            <person name="Clum A."/>
            <person name="Lindquist E."/>
            <person name="Daum C."/>
            <person name="Ramamoorthy G.K."/>
            <person name="Gryganskyi A."/>
            <person name="Culley D."/>
            <person name="Magnuson J.K."/>
            <person name="James T.Y."/>
            <person name="O'Malley M.A."/>
            <person name="Stajich J.E."/>
            <person name="Spatafora J.W."/>
            <person name="Visel A."/>
            <person name="Grigoriev I.V."/>
        </authorList>
    </citation>
    <scope>NUCLEOTIDE SEQUENCE [LARGE SCALE GENOMIC DNA]</scope>
    <source>
        <strain evidence="2">finn</strain>
    </source>
</reference>
<evidence type="ECO:0000313" key="1">
    <source>
        <dbReference type="EMBL" id="ORX45170.1"/>
    </source>
</evidence>
<evidence type="ECO:0000313" key="2">
    <source>
        <dbReference type="Proteomes" id="UP000193719"/>
    </source>
</evidence>
<feature type="non-terminal residue" evidence="1">
    <location>
        <position position="426"/>
    </location>
</feature>
<proteinExistence type="predicted"/>
<name>A0A1Y1V1N3_9FUNG</name>
<keyword evidence="2" id="KW-1185">Reference proteome</keyword>
<dbReference type="Proteomes" id="UP000193719">
    <property type="component" value="Unassembled WGS sequence"/>
</dbReference>
<organism evidence="1 2">
    <name type="scientific">Piromyces finnis</name>
    <dbReference type="NCBI Taxonomy" id="1754191"/>
    <lineage>
        <taxon>Eukaryota</taxon>
        <taxon>Fungi</taxon>
        <taxon>Fungi incertae sedis</taxon>
        <taxon>Chytridiomycota</taxon>
        <taxon>Chytridiomycota incertae sedis</taxon>
        <taxon>Neocallimastigomycetes</taxon>
        <taxon>Neocallimastigales</taxon>
        <taxon>Neocallimastigaceae</taxon>
        <taxon>Piromyces</taxon>
    </lineage>
</organism>
<dbReference type="AlphaFoldDB" id="A0A1Y1V1N3"/>
<gene>
    <name evidence="1" type="ORF">BCR36DRAFT_229812</name>
</gene>
<protein>
    <submittedName>
        <fullName evidence="1">Uncharacterized protein</fullName>
    </submittedName>
</protein>